<evidence type="ECO:0000256" key="3">
    <source>
        <dbReference type="PROSITE-ProRule" id="PRU00023"/>
    </source>
</evidence>
<feature type="repeat" description="ANK" evidence="3">
    <location>
        <begin position="152"/>
        <end position="173"/>
    </location>
</feature>
<dbReference type="InterPro" id="IPR036770">
    <property type="entry name" value="Ankyrin_rpt-contain_sf"/>
</dbReference>
<feature type="repeat" description="ANK" evidence="3">
    <location>
        <begin position="119"/>
        <end position="151"/>
    </location>
</feature>
<feature type="signal peptide" evidence="4">
    <location>
        <begin position="1"/>
        <end position="22"/>
    </location>
</feature>
<keyword evidence="2 3" id="KW-0040">ANK repeat</keyword>
<dbReference type="PROSITE" id="PS50297">
    <property type="entry name" value="ANK_REP_REGION"/>
    <property type="match status" value="4"/>
</dbReference>
<proteinExistence type="predicted"/>
<evidence type="ECO:0000256" key="4">
    <source>
        <dbReference type="SAM" id="SignalP"/>
    </source>
</evidence>
<protein>
    <recommendedName>
        <fullName evidence="5">F-box domain-containing protein</fullName>
    </recommendedName>
</protein>
<feature type="repeat" description="ANK" evidence="3">
    <location>
        <begin position="288"/>
        <end position="320"/>
    </location>
</feature>
<name>A0AAD4GQ09_ASPNN</name>
<dbReference type="InterPro" id="IPR001810">
    <property type="entry name" value="F-box_dom"/>
</dbReference>
<comment type="caution">
    <text evidence="6">The sequence shown here is derived from an EMBL/GenBank/DDBJ whole genome shotgun (WGS) entry which is preliminary data.</text>
</comment>
<keyword evidence="1" id="KW-0677">Repeat</keyword>
<dbReference type="Pfam" id="PF00023">
    <property type="entry name" value="Ank"/>
    <property type="match status" value="1"/>
</dbReference>
<feature type="chain" id="PRO_5042183812" description="F-box domain-containing protein" evidence="4">
    <location>
        <begin position="23"/>
        <end position="352"/>
    </location>
</feature>
<dbReference type="Pfam" id="PF12937">
    <property type="entry name" value="F-box-like"/>
    <property type="match status" value="1"/>
</dbReference>
<dbReference type="PROSITE" id="PS50088">
    <property type="entry name" value="ANK_REPEAT"/>
    <property type="match status" value="4"/>
</dbReference>
<feature type="domain" description="F-box" evidence="5">
    <location>
        <begin position="4"/>
        <end position="45"/>
    </location>
</feature>
<evidence type="ECO:0000259" key="5">
    <source>
        <dbReference type="Pfam" id="PF12937"/>
    </source>
</evidence>
<dbReference type="EMBL" id="VCAU01000107">
    <property type="protein sequence ID" value="KAF9884965.1"/>
    <property type="molecule type" value="Genomic_DNA"/>
</dbReference>
<keyword evidence="4" id="KW-0732">Signal</keyword>
<reference evidence="6" key="1">
    <citation type="journal article" date="2019" name="Beilstein J. Org. Chem.">
        <title>Nanangenines: drimane sesquiterpenoids as the dominant metabolite cohort of a novel Australian fungus, Aspergillus nanangensis.</title>
        <authorList>
            <person name="Lacey H.J."/>
            <person name="Gilchrist C.L.M."/>
            <person name="Crombie A."/>
            <person name="Kalaitzis J.A."/>
            <person name="Vuong D."/>
            <person name="Rutledge P.J."/>
            <person name="Turner P."/>
            <person name="Pitt J.I."/>
            <person name="Lacey E."/>
            <person name="Chooi Y.H."/>
            <person name="Piggott A.M."/>
        </authorList>
    </citation>
    <scope>NUCLEOTIDE SEQUENCE</scope>
    <source>
        <strain evidence="6">MST-FP2251</strain>
    </source>
</reference>
<dbReference type="Pfam" id="PF12796">
    <property type="entry name" value="Ank_2"/>
    <property type="match status" value="3"/>
</dbReference>
<dbReference type="Gene3D" id="1.25.40.20">
    <property type="entry name" value="Ankyrin repeat-containing domain"/>
    <property type="match status" value="2"/>
</dbReference>
<sequence>MFLSIIPNELLLLLLVYLDSEADLASLARTNRSFYETLIPHLYHRNARRSQGSALLYAVQHSQVSATQKALDAGMDVHMRTPLPDERPLLSVAAQGGNPRLVQLLLDAASTEVAALDNQGHTPLFLAASHGHRPVVQLLLEHGADPNVADRGRRTPLHIASLRGHTAVVETLLAQATIRIDVYSNDGDTPLGAATRHGHAGVVAALLAHGAHAGLHRFRGSQVVIHSALVRGQPEILRLLVNRDDVDVNALFQNRTPLQVAVEANRDDLVEILLSDPRVHPDLSVLKTGQTPLLQAALKNNDRLVRLLLTAGANPRIMDRTWLSAAMILDAPDAAARAKLIRDRSLCHRNQG</sequence>
<evidence type="ECO:0000256" key="2">
    <source>
        <dbReference type="ARBA" id="ARBA00023043"/>
    </source>
</evidence>
<accession>A0AAD4GQ09</accession>
<dbReference type="PANTHER" id="PTHR24198">
    <property type="entry name" value="ANKYRIN REPEAT AND PROTEIN KINASE DOMAIN-CONTAINING PROTEIN"/>
    <property type="match status" value="1"/>
</dbReference>
<dbReference type="InterPro" id="IPR002110">
    <property type="entry name" value="Ankyrin_rpt"/>
</dbReference>
<feature type="repeat" description="ANK" evidence="3">
    <location>
        <begin position="186"/>
        <end position="211"/>
    </location>
</feature>
<dbReference type="SUPFAM" id="SSF48403">
    <property type="entry name" value="Ankyrin repeat"/>
    <property type="match status" value="1"/>
</dbReference>
<dbReference type="PANTHER" id="PTHR24198:SF165">
    <property type="entry name" value="ANKYRIN REPEAT-CONTAINING PROTEIN-RELATED"/>
    <property type="match status" value="1"/>
</dbReference>
<keyword evidence="7" id="KW-1185">Reference proteome</keyword>
<evidence type="ECO:0000256" key="1">
    <source>
        <dbReference type="ARBA" id="ARBA00022737"/>
    </source>
</evidence>
<gene>
    <name evidence="6" type="ORF">FE257_000875</name>
</gene>
<dbReference type="AlphaFoldDB" id="A0AAD4GQ09"/>
<evidence type="ECO:0000313" key="6">
    <source>
        <dbReference type="EMBL" id="KAF9884965.1"/>
    </source>
</evidence>
<evidence type="ECO:0000313" key="7">
    <source>
        <dbReference type="Proteomes" id="UP001194746"/>
    </source>
</evidence>
<dbReference type="Proteomes" id="UP001194746">
    <property type="component" value="Unassembled WGS sequence"/>
</dbReference>
<reference evidence="6" key="2">
    <citation type="submission" date="2020-02" db="EMBL/GenBank/DDBJ databases">
        <authorList>
            <person name="Gilchrist C.L.M."/>
            <person name="Chooi Y.-H."/>
        </authorList>
    </citation>
    <scope>NUCLEOTIDE SEQUENCE</scope>
    <source>
        <strain evidence="6">MST-FP2251</strain>
    </source>
</reference>
<dbReference type="PRINTS" id="PR01415">
    <property type="entry name" value="ANKYRIN"/>
</dbReference>
<dbReference type="SMART" id="SM00248">
    <property type="entry name" value="ANK"/>
    <property type="match status" value="8"/>
</dbReference>
<organism evidence="6 7">
    <name type="scientific">Aspergillus nanangensis</name>
    <dbReference type="NCBI Taxonomy" id="2582783"/>
    <lineage>
        <taxon>Eukaryota</taxon>
        <taxon>Fungi</taxon>
        <taxon>Dikarya</taxon>
        <taxon>Ascomycota</taxon>
        <taxon>Pezizomycotina</taxon>
        <taxon>Eurotiomycetes</taxon>
        <taxon>Eurotiomycetidae</taxon>
        <taxon>Eurotiales</taxon>
        <taxon>Aspergillaceae</taxon>
        <taxon>Aspergillus</taxon>
        <taxon>Aspergillus subgen. Circumdati</taxon>
    </lineage>
</organism>